<keyword evidence="1" id="KW-0812">Transmembrane</keyword>
<feature type="transmembrane region" description="Helical" evidence="1">
    <location>
        <begin position="229"/>
        <end position="257"/>
    </location>
</feature>
<dbReference type="OrthoDB" id="2535105at2759"/>
<dbReference type="PANTHER" id="PTHR40465:SF1">
    <property type="entry name" value="DUF6534 DOMAIN-CONTAINING PROTEIN"/>
    <property type="match status" value="1"/>
</dbReference>
<feature type="transmembrane region" description="Helical" evidence="1">
    <location>
        <begin position="45"/>
        <end position="64"/>
    </location>
</feature>
<feature type="domain" description="DUF6534" evidence="2">
    <location>
        <begin position="201"/>
        <end position="287"/>
    </location>
</feature>
<dbReference type="Pfam" id="PF20152">
    <property type="entry name" value="DUF6534"/>
    <property type="match status" value="1"/>
</dbReference>
<protein>
    <recommendedName>
        <fullName evidence="2">DUF6534 domain-containing protein</fullName>
    </recommendedName>
</protein>
<feature type="transmembrane region" description="Helical" evidence="1">
    <location>
        <begin position="120"/>
        <end position="144"/>
    </location>
</feature>
<evidence type="ECO:0000313" key="3">
    <source>
        <dbReference type="EMBL" id="TBU26435.1"/>
    </source>
</evidence>
<evidence type="ECO:0000256" key="1">
    <source>
        <dbReference type="SAM" id="Phobius"/>
    </source>
</evidence>
<organism evidence="3">
    <name type="scientific">Dichomitus squalens</name>
    <dbReference type="NCBI Taxonomy" id="114155"/>
    <lineage>
        <taxon>Eukaryota</taxon>
        <taxon>Fungi</taxon>
        <taxon>Dikarya</taxon>
        <taxon>Basidiomycota</taxon>
        <taxon>Agaricomycotina</taxon>
        <taxon>Agaricomycetes</taxon>
        <taxon>Polyporales</taxon>
        <taxon>Polyporaceae</taxon>
        <taxon>Dichomitus</taxon>
    </lineage>
</organism>
<dbReference type="Proteomes" id="UP000292957">
    <property type="component" value="Unassembled WGS sequence"/>
</dbReference>
<feature type="transmembrane region" description="Helical" evidence="1">
    <location>
        <begin position="263"/>
        <end position="283"/>
    </location>
</feature>
<feature type="transmembrane region" description="Helical" evidence="1">
    <location>
        <begin position="85"/>
        <end position="108"/>
    </location>
</feature>
<reference evidence="3" key="1">
    <citation type="submission" date="2019-01" db="EMBL/GenBank/DDBJ databases">
        <title>Draft genome sequences of three monokaryotic isolates of the white-rot basidiomycete fungus Dichomitus squalens.</title>
        <authorList>
            <consortium name="DOE Joint Genome Institute"/>
            <person name="Lopez S.C."/>
            <person name="Andreopoulos B."/>
            <person name="Pangilinan J."/>
            <person name="Lipzen A."/>
            <person name="Riley R."/>
            <person name="Ahrendt S."/>
            <person name="Ng V."/>
            <person name="Barry K."/>
            <person name="Daum C."/>
            <person name="Grigoriev I.V."/>
            <person name="Hilden K.S."/>
            <person name="Makela M.R."/>
            <person name="de Vries R.P."/>
        </authorList>
    </citation>
    <scope>NUCLEOTIDE SEQUENCE [LARGE SCALE GENOMIC DNA]</scope>
    <source>
        <strain evidence="3">OM18370.1</strain>
    </source>
</reference>
<dbReference type="PANTHER" id="PTHR40465">
    <property type="entry name" value="CHROMOSOME 1, WHOLE GENOME SHOTGUN SEQUENCE"/>
    <property type="match status" value="1"/>
</dbReference>
<evidence type="ECO:0000259" key="2">
    <source>
        <dbReference type="Pfam" id="PF20152"/>
    </source>
</evidence>
<keyword evidence="1" id="KW-0472">Membrane</keyword>
<accession>A0A4Q9MGE0</accession>
<dbReference type="AlphaFoldDB" id="A0A4Q9MGE0"/>
<dbReference type="EMBL" id="ML143446">
    <property type="protein sequence ID" value="TBU26435.1"/>
    <property type="molecule type" value="Genomic_DNA"/>
</dbReference>
<feature type="transmembrane region" description="Helical" evidence="1">
    <location>
        <begin position="156"/>
        <end position="177"/>
    </location>
</feature>
<proteinExistence type="predicted"/>
<feature type="transmembrane region" description="Helical" evidence="1">
    <location>
        <begin position="197"/>
        <end position="217"/>
    </location>
</feature>
<dbReference type="InterPro" id="IPR045339">
    <property type="entry name" value="DUF6534"/>
</dbReference>
<name>A0A4Q9MGE0_9APHY</name>
<keyword evidence="1" id="KW-1133">Transmembrane helix</keyword>
<sequence>MHTTWILFPALDMAAPPSASNTTVPSGSASANPFAALPAIPPLDNTFGALLIGTFVGLIQYGWTTHQCYRYFRMYPEDTWLLKSLVAGVLLLETFHSVLCMHICYYYLTTNYFNPLALQSGVWSISLLGVVTGAVIFLSQLFFLRRVYLIGKKFRPLVFLCALFLLTELGLATGVTVDTFIHPTLHNSDQAWMNSAGVGIAALSDTLVTAALTFSLHRSRTGIKRTDSLIDVLIMYAINTGLVTGIANILSFCFAIAMPNNLIYAGIDIVATKFYANSLMAVLNSRRALAQSTSGLVTSSSMNMSVLPRNRGTRGTLNRGHRSSPTIDIMVTKETVGGDVSSHSLARYEDHKEEMLGMAV</sequence>
<gene>
    <name evidence="3" type="ORF">BD311DRAFT_448826</name>
</gene>